<dbReference type="Proteomes" id="UP000616724">
    <property type="component" value="Unassembled WGS sequence"/>
</dbReference>
<dbReference type="SMART" id="SM00382">
    <property type="entry name" value="AAA"/>
    <property type="match status" value="1"/>
</dbReference>
<dbReference type="GO" id="GO:0015421">
    <property type="term" value="F:ABC-type oligopeptide transporter activity"/>
    <property type="evidence" value="ECO:0007669"/>
    <property type="project" value="TreeGrafter"/>
</dbReference>
<evidence type="ECO:0000313" key="14">
    <source>
        <dbReference type="EMBL" id="GIH73965.1"/>
    </source>
</evidence>
<keyword evidence="3" id="KW-1003">Cell membrane</keyword>
<dbReference type="EMBL" id="BOOH01000003">
    <property type="protein sequence ID" value="GIH73965.1"/>
    <property type="molecule type" value="Genomic_DNA"/>
</dbReference>
<evidence type="ECO:0000256" key="8">
    <source>
        <dbReference type="ARBA" id="ARBA00022989"/>
    </source>
</evidence>
<dbReference type="InterPro" id="IPR011527">
    <property type="entry name" value="ABC1_TM_dom"/>
</dbReference>
<dbReference type="InterPro" id="IPR003439">
    <property type="entry name" value="ABC_transporter-like_ATP-bd"/>
</dbReference>
<feature type="transmembrane region" description="Helical" evidence="11">
    <location>
        <begin position="68"/>
        <end position="86"/>
    </location>
</feature>
<dbReference type="GO" id="GO:0005524">
    <property type="term" value="F:ATP binding"/>
    <property type="evidence" value="ECO:0007669"/>
    <property type="project" value="UniProtKB-KW"/>
</dbReference>
<keyword evidence="15" id="KW-1185">Reference proteome</keyword>
<gene>
    <name evidence="14" type="ORF">Plo01_03940</name>
</gene>
<evidence type="ECO:0000256" key="11">
    <source>
        <dbReference type="SAM" id="Phobius"/>
    </source>
</evidence>
<dbReference type="Gene3D" id="1.20.1560.10">
    <property type="entry name" value="ABC transporter type 1, transmembrane domain"/>
    <property type="match status" value="1"/>
</dbReference>
<dbReference type="SUPFAM" id="SSF90123">
    <property type="entry name" value="ABC transporter transmembrane region"/>
    <property type="match status" value="1"/>
</dbReference>
<comment type="subcellular location">
    <subcellularLocation>
        <location evidence="1">Cell inner membrane</location>
        <topology evidence="1">Multi-pass membrane protein</topology>
    </subcellularLocation>
</comment>
<dbReference type="InterPro" id="IPR039421">
    <property type="entry name" value="Type_1_exporter"/>
</dbReference>
<feature type="transmembrane region" description="Helical" evidence="11">
    <location>
        <begin position="166"/>
        <end position="185"/>
    </location>
</feature>
<keyword evidence="6" id="KW-0547">Nucleotide-binding</keyword>
<dbReference type="GO" id="GO:0016887">
    <property type="term" value="F:ATP hydrolysis activity"/>
    <property type="evidence" value="ECO:0007669"/>
    <property type="project" value="InterPro"/>
</dbReference>
<evidence type="ECO:0000256" key="1">
    <source>
        <dbReference type="ARBA" id="ARBA00004429"/>
    </source>
</evidence>
<evidence type="ECO:0000256" key="4">
    <source>
        <dbReference type="ARBA" id="ARBA00022519"/>
    </source>
</evidence>
<dbReference type="PROSITE" id="PS50929">
    <property type="entry name" value="ABC_TM1F"/>
    <property type="match status" value="1"/>
</dbReference>
<dbReference type="AlphaFoldDB" id="A0A8J3RFX1"/>
<dbReference type="PANTHER" id="PTHR43394">
    <property type="entry name" value="ATP-DEPENDENT PERMEASE MDL1, MITOCHONDRIAL"/>
    <property type="match status" value="1"/>
</dbReference>
<protein>
    <submittedName>
        <fullName evidence="14">Multidrug ABC transporter permease</fullName>
    </submittedName>
</protein>
<dbReference type="InterPro" id="IPR003593">
    <property type="entry name" value="AAA+_ATPase"/>
</dbReference>
<evidence type="ECO:0000259" key="13">
    <source>
        <dbReference type="PROSITE" id="PS50929"/>
    </source>
</evidence>
<feature type="transmembrane region" description="Helical" evidence="11">
    <location>
        <begin position="25"/>
        <end position="48"/>
    </location>
</feature>
<evidence type="ECO:0000256" key="6">
    <source>
        <dbReference type="ARBA" id="ARBA00022741"/>
    </source>
</evidence>
<keyword evidence="5 11" id="KW-0812">Transmembrane</keyword>
<keyword evidence="9 11" id="KW-0472">Membrane</keyword>
<dbReference type="InterPro" id="IPR027417">
    <property type="entry name" value="P-loop_NTPase"/>
</dbReference>
<evidence type="ECO:0000256" key="9">
    <source>
        <dbReference type="ARBA" id="ARBA00023136"/>
    </source>
</evidence>
<reference evidence="14 15" key="1">
    <citation type="submission" date="2021-01" db="EMBL/GenBank/DDBJ databases">
        <title>Whole genome shotgun sequence of Planobispora longispora NBRC 13918.</title>
        <authorList>
            <person name="Komaki H."/>
            <person name="Tamura T."/>
        </authorList>
    </citation>
    <scope>NUCLEOTIDE SEQUENCE [LARGE SCALE GENOMIC DNA]</scope>
    <source>
        <strain evidence="14 15">NBRC 13918</strain>
    </source>
</reference>
<evidence type="ECO:0000313" key="15">
    <source>
        <dbReference type="Proteomes" id="UP000616724"/>
    </source>
</evidence>
<keyword evidence="8 11" id="KW-1133">Transmembrane helix</keyword>
<dbReference type="PANTHER" id="PTHR43394:SF1">
    <property type="entry name" value="ATP-BINDING CASSETTE SUB-FAMILY B MEMBER 10, MITOCHONDRIAL"/>
    <property type="match status" value="1"/>
</dbReference>
<dbReference type="RefSeq" id="WP_203888711.1">
    <property type="nucleotide sequence ID" value="NZ_BOOH01000003.1"/>
</dbReference>
<accession>A0A8J3RFX1</accession>
<dbReference type="FunFam" id="3.40.50.300:FF:000221">
    <property type="entry name" value="Multidrug ABC transporter ATP-binding protein"/>
    <property type="match status" value="1"/>
</dbReference>
<keyword evidence="4" id="KW-0997">Cell inner membrane</keyword>
<dbReference type="InterPro" id="IPR017871">
    <property type="entry name" value="ABC_transporter-like_CS"/>
</dbReference>
<comment type="caution">
    <text evidence="14">The sequence shown here is derived from an EMBL/GenBank/DDBJ whole genome shotgun (WGS) entry which is preliminary data.</text>
</comment>
<dbReference type="InterPro" id="IPR036640">
    <property type="entry name" value="ABC1_TM_sf"/>
</dbReference>
<evidence type="ECO:0000259" key="12">
    <source>
        <dbReference type="PROSITE" id="PS50893"/>
    </source>
</evidence>
<feature type="transmembrane region" description="Helical" evidence="11">
    <location>
        <begin position="139"/>
        <end position="160"/>
    </location>
</feature>
<comment type="similarity">
    <text evidence="10">Belongs to the ABC transporter superfamily. Siderophore-Fe(3+) uptake transporter (SIUT) (TC 3.A.1.21) family.</text>
</comment>
<dbReference type="Pfam" id="PF00005">
    <property type="entry name" value="ABC_tran"/>
    <property type="match status" value="1"/>
</dbReference>
<evidence type="ECO:0000256" key="10">
    <source>
        <dbReference type="ARBA" id="ARBA00023455"/>
    </source>
</evidence>
<feature type="domain" description="ABC transporter" evidence="12">
    <location>
        <begin position="343"/>
        <end position="591"/>
    </location>
</feature>
<proteinExistence type="inferred from homology"/>
<evidence type="ECO:0000256" key="7">
    <source>
        <dbReference type="ARBA" id="ARBA00022840"/>
    </source>
</evidence>
<name>A0A8J3RFX1_9ACTN</name>
<dbReference type="PROSITE" id="PS50893">
    <property type="entry name" value="ABC_TRANSPORTER_2"/>
    <property type="match status" value="1"/>
</dbReference>
<dbReference type="SUPFAM" id="SSF52540">
    <property type="entry name" value="P-loop containing nucleoside triphosphate hydrolases"/>
    <property type="match status" value="1"/>
</dbReference>
<evidence type="ECO:0000256" key="5">
    <source>
        <dbReference type="ARBA" id="ARBA00022692"/>
    </source>
</evidence>
<keyword evidence="2" id="KW-0813">Transport</keyword>
<dbReference type="GO" id="GO:0005886">
    <property type="term" value="C:plasma membrane"/>
    <property type="evidence" value="ECO:0007669"/>
    <property type="project" value="UniProtKB-SubCell"/>
</dbReference>
<organism evidence="14 15">
    <name type="scientific">Planobispora longispora</name>
    <dbReference type="NCBI Taxonomy" id="28887"/>
    <lineage>
        <taxon>Bacteria</taxon>
        <taxon>Bacillati</taxon>
        <taxon>Actinomycetota</taxon>
        <taxon>Actinomycetes</taxon>
        <taxon>Streptosporangiales</taxon>
        <taxon>Streptosporangiaceae</taxon>
        <taxon>Planobispora</taxon>
    </lineage>
</organism>
<evidence type="ECO:0000256" key="2">
    <source>
        <dbReference type="ARBA" id="ARBA00022448"/>
    </source>
</evidence>
<feature type="domain" description="ABC transmembrane type-1" evidence="13">
    <location>
        <begin position="33"/>
        <end position="309"/>
    </location>
</feature>
<keyword evidence="7" id="KW-0067">ATP-binding</keyword>
<feature type="transmembrane region" description="Helical" evidence="11">
    <location>
        <begin position="251"/>
        <end position="271"/>
    </location>
</feature>
<evidence type="ECO:0000256" key="3">
    <source>
        <dbReference type="ARBA" id="ARBA00022475"/>
    </source>
</evidence>
<sequence length="606" mass="64532">MIDPSSPGATVAGARRAVALARRSAPGWLLCHVLLTLAGAATPVAAAWLTKLLLDALTAGADPAGPLLGLAAAGLAAAVTPQLLAYSRAEMNRAARLRATGELYAAVNDFTGLSRFEDPRLLDRLRLAEQAALTAPNQVVEGGLGAAQNLLTFCGFLASLAALSPAMAAILVASAVPVLLAELALSRRRARMMWRISPAERRELFYGGLLSTAEAAKEIRLFGVGEFLRGRMLAERRTADAAKRAVDRHTLLVQGGLAALGGAVAMGGLYWAASGGRLTAGDVVLFAAAVAGSQGAVGALVGELAQTHEALLMMHHFTAVTSAGPDLPEPARPRALPPLREGIELRDVWFRYADDQPWVLRGVSLRIGSGRSVALVGLNGAGKSTLVKLLCRLYDPGRGTILWDGVDIRQVPARELRRRISPVFQDYMCYDLTAAENITISDLQAAPGVVETAARRAGVHDVLSALPRGYDTLLSRTFSSEAEHEDPEAGVLLSGGQWQRVALARALLRGERDLMILDEPSSGLDPRAEHEIHAMLREHRAGRTSLLISHRLGTVRDSDLIVVLDDGRVTEEGSHEELMARGQVYARLFRLQAEGYQADAVVPGRP</sequence>
<feature type="transmembrane region" description="Helical" evidence="11">
    <location>
        <begin position="283"/>
        <end position="305"/>
    </location>
</feature>
<dbReference type="PROSITE" id="PS00211">
    <property type="entry name" value="ABC_TRANSPORTER_1"/>
    <property type="match status" value="1"/>
</dbReference>
<dbReference type="Gene3D" id="3.40.50.300">
    <property type="entry name" value="P-loop containing nucleotide triphosphate hydrolases"/>
    <property type="match status" value="1"/>
</dbReference>